<evidence type="ECO:0000256" key="2">
    <source>
        <dbReference type="ARBA" id="ARBA00006678"/>
    </source>
</evidence>
<evidence type="ECO:0000256" key="5">
    <source>
        <dbReference type="ARBA" id="ARBA00023242"/>
    </source>
</evidence>
<gene>
    <name evidence="7" type="ORF">AXG93_4492s1470</name>
</gene>
<dbReference type="SUPFAM" id="SSF54211">
    <property type="entry name" value="Ribosomal protein S5 domain 2-like"/>
    <property type="match status" value="1"/>
</dbReference>
<organism evidence="7 8">
    <name type="scientific">Marchantia polymorpha subsp. ruderalis</name>
    <dbReference type="NCBI Taxonomy" id="1480154"/>
    <lineage>
        <taxon>Eukaryota</taxon>
        <taxon>Viridiplantae</taxon>
        <taxon>Streptophyta</taxon>
        <taxon>Embryophyta</taxon>
        <taxon>Marchantiophyta</taxon>
        <taxon>Marchantiopsida</taxon>
        <taxon>Marchantiidae</taxon>
        <taxon>Marchantiales</taxon>
        <taxon>Marchantiaceae</taxon>
        <taxon>Marchantia</taxon>
    </lineage>
</organism>
<dbReference type="EMBL" id="LVLJ01001744">
    <property type="protein sequence ID" value="OAE28256.1"/>
    <property type="molecule type" value="Genomic_DNA"/>
</dbReference>
<reference evidence="7" key="1">
    <citation type="submission" date="2016-03" db="EMBL/GenBank/DDBJ databases">
        <title>Mechanisms controlling the formation of the plant cell surface in tip-growing cells are functionally conserved among land plants.</title>
        <authorList>
            <person name="Honkanen S."/>
            <person name="Jones V.A."/>
            <person name="Morieri G."/>
            <person name="Champion C."/>
            <person name="Hetherington A.J."/>
            <person name="Kelly S."/>
            <person name="Saint-Marcoux D."/>
            <person name="Proust H."/>
            <person name="Prescott H."/>
            <person name="Dolan L."/>
        </authorList>
    </citation>
    <scope>NUCLEOTIDE SEQUENCE [LARGE SCALE GENOMIC DNA]</scope>
    <source>
        <tissue evidence="7">Whole gametophyte</tissue>
    </source>
</reference>
<dbReference type="GO" id="GO:0003723">
    <property type="term" value="F:RNA binding"/>
    <property type="evidence" value="ECO:0007669"/>
    <property type="project" value="TreeGrafter"/>
</dbReference>
<dbReference type="GO" id="GO:0071028">
    <property type="term" value="P:nuclear mRNA surveillance"/>
    <property type="evidence" value="ECO:0007669"/>
    <property type="project" value="TreeGrafter"/>
</dbReference>
<dbReference type="PANTHER" id="PTHR11953:SF1">
    <property type="entry name" value="EXOSOME COMPLEX COMPONENT RRP46"/>
    <property type="match status" value="1"/>
</dbReference>
<keyword evidence="8" id="KW-1185">Reference proteome</keyword>
<dbReference type="Proteomes" id="UP000077202">
    <property type="component" value="Unassembled WGS sequence"/>
</dbReference>
<dbReference type="InterPro" id="IPR036345">
    <property type="entry name" value="ExoRNase_PH_dom2_sf"/>
</dbReference>
<dbReference type="GO" id="GO:0071051">
    <property type="term" value="P:poly(A)-dependent snoRNA 3'-end processing"/>
    <property type="evidence" value="ECO:0007669"/>
    <property type="project" value="TreeGrafter"/>
</dbReference>
<evidence type="ECO:0000313" key="7">
    <source>
        <dbReference type="EMBL" id="OAE28256.1"/>
    </source>
</evidence>
<dbReference type="InterPro" id="IPR020568">
    <property type="entry name" value="Ribosomal_Su5_D2-typ_SF"/>
</dbReference>
<comment type="similarity">
    <text evidence="2">Belongs to the RNase PH family.</text>
</comment>
<dbReference type="SUPFAM" id="SSF55666">
    <property type="entry name" value="Ribonuclease PH domain 2-like"/>
    <property type="match status" value="1"/>
</dbReference>
<evidence type="ECO:0000256" key="1">
    <source>
        <dbReference type="ARBA" id="ARBA00004123"/>
    </source>
</evidence>
<protein>
    <recommendedName>
        <fullName evidence="6">Exoribonuclease phosphorolytic domain-containing protein</fullName>
    </recommendedName>
</protein>
<evidence type="ECO:0000256" key="4">
    <source>
        <dbReference type="ARBA" id="ARBA00022835"/>
    </source>
</evidence>
<dbReference type="GO" id="GO:0000176">
    <property type="term" value="C:nuclear exosome (RNase complex)"/>
    <property type="evidence" value="ECO:0007669"/>
    <property type="project" value="TreeGrafter"/>
</dbReference>
<comment type="caution">
    <text evidence="7">The sequence shown here is derived from an EMBL/GenBank/DDBJ whole genome shotgun (WGS) entry which is preliminary data.</text>
</comment>
<keyword evidence="3" id="KW-0698">rRNA processing</keyword>
<evidence type="ECO:0000259" key="6">
    <source>
        <dbReference type="Pfam" id="PF01138"/>
    </source>
</evidence>
<dbReference type="InterPro" id="IPR050080">
    <property type="entry name" value="RNase_PH"/>
</dbReference>
<dbReference type="GO" id="GO:0016075">
    <property type="term" value="P:rRNA catabolic process"/>
    <property type="evidence" value="ECO:0007669"/>
    <property type="project" value="TreeGrafter"/>
</dbReference>
<sequence>MANSLKPDEARIDGRTANQLRPLLCTRGLLERAHGSARWQQENTIVMAAVYGPKNVSGKRENSERATVEIIWKMKSGLPGNAEKEAEVIIRRTLDYIVLSAMHPNTGISIIFQAPALCAVAVSCAVTTNGVVVLDPTKAEEKNFRAHVCLVFPNRPKSTVAGLPPPVAGEPAEHGIITCLTRGAMSVNMSSILDKKLLF</sequence>
<evidence type="ECO:0000256" key="3">
    <source>
        <dbReference type="ARBA" id="ARBA00022552"/>
    </source>
</evidence>
<dbReference type="GO" id="GO:0034475">
    <property type="term" value="P:U4 snRNA 3'-end processing"/>
    <property type="evidence" value="ECO:0007669"/>
    <property type="project" value="TreeGrafter"/>
</dbReference>
<accession>A0A176W7X6</accession>
<feature type="domain" description="Exoribonuclease phosphorolytic" evidence="6">
    <location>
        <begin position="19"/>
        <end position="112"/>
    </location>
</feature>
<comment type="subcellular location">
    <subcellularLocation>
        <location evidence="1">Nucleus</location>
    </subcellularLocation>
</comment>
<dbReference type="GO" id="GO:0005730">
    <property type="term" value="C:nucleolus"/>
    <property type="evidence" value="ECO:0007669"/>
    <property type="project" value="TreeGrafter"/>
</dbReference>
<proteinExistence type="inferred from homology"/>
<dbReference type="PANTHER" id="PTHR11953">
    <property type="entry name" value="EXOSOME COMPLEX COMPONENT"/>
    <property type="match status" value="1"/>
</dbReference>
<dbReference type="Gene3D" id="3.30.230.70">
    <property type="entry name" value="GHMP Kinase, N-terminal domain"/>
    <property type="match status" value="2"/>
</dbReference>
<dbReference type="Pfam" id="PF01138">
    <property type="entry name" value="RNase_PH"/>
    <property type="match status" value="1"/>
</dbReference>
<dbReference type="AlphaFoldDB" id="A0A176W7X6"/>
<dbReference type="InterPro" id="IPR001247">
    <property type="entry name" value="ExoRNase_PH_dom1"/>
</dbReference>
<keyword evidence="5" id="KW-0539">Nucleus</keyword>
<name>A0A176W7X6_MARPO</name>
<dbReference type="InterPro" id="IPR027408">
    <property type="entry name" value="PNPase/RNase_PH_dom_sf"/>
</dbReference>
<evidence type="ECO:0000313" key="8">
    <source>
        <dbReference type="Proteomes" id="UP000077202"/>
    </source>
</evidence>
<dbReference type="GO" id="GO:0006364">
    <property type="term" value="P:rRNA processing"/>
    <property type="evidence" value="ECO:0007669"/>
    <property type="project" value="UniProtKB-KW"/>
</dbReference>
<dbReference type="GO" id="GO:0000177">
    <property type="term" value="C:cytoplasmic exosome (RNase complex)"/>
    <property type="evidence" value="ECO:0007669"/>
    <property type="project" value="TreeGrafter"/>
</dbReference>
<keyword evidence="4" id="KW-0271">Exosome</keyword>